<evidence type="ECO:0000313" key="12">
    <source>
        <dbReference type="EMBL" id="RZC35439.1"/>
    </source>
</evidence>
<dbReference type="CDD" id="cd08835">
    <property type="entry name" value="ArfGap_ACAP"/>
    <property type="match status" value="1"/>
</dbReference>
<feature type="region of interest" description="Disordered" evidence="9">
    <location>
        <begin position="581"/>
        <end position="603"/>
    </location>
</feature>
<dbReference type="CDD" id="cd13250">
    <property type="entry name" value="PH_ACAP"/>
    <property type="match status" value="1"/>
</dbReference>
<dbReference type="PRINTS" id="PR00405">
    <property type="entry name" value="REVINTRACTNG"/>
</dbReference>
<keyword evidence="6 7" id="KW-0040">ANK repeat</keyword>
<dbReference type="GO" id="GO:0005737">
    <property type="term" value="C:cytoplasm"/>
    <property type="evidence" value="ECO:0007669"/>
    <property type="project" value="InterPro"/>
</dbReference>
<dbReference type="Pfam" id="PF12796">
    <property type="entry name" value="Ank_2"/>
    <property type="match status" value="1"/>
</dbReference>
<accession>A0A482VSR0</accession>
<dbReference type="GO" id="GO:0005096">
    <property type="term" value="F:GTPase activator activity"/>
    <property type="evidence" value="ECO:0007669"/>
    <property type="project" value="UniProtKB-KW"/>
</dbReference>
<sequence length="778" mass="88775">MVGKIELEECLRDSPRFRSLLEEEEASVDQLEQKLDKILKVCGTMVDSGKTYVAQQSLFANSLWDLSTHFRDDSTVLSSLNKLIHSLQEMNKFHTILLDQASRTILKNLTSFIKNDIKSVREYKQHFEKISSEFDNVLVRNSQTARSKQQEVEEMQNVLLAVRSCFGHQALDYLLSYMHACTAYYHQGSDLCADLEPFFKTLADEIGEMREETNVVEKELENRHAIVNNVEVITLKTGKNSPIMEGYLFKRTSNAFKTWNRRWFYLYDNKLVYRKRSGEEIETVMEDDLRLCTVKPVLDGERRFCFEVLSPAKSHMLQADSKEMYEAWIASLQRGIGAAFQRVHSFEITDNKNDKSNFSNEGQSPNSNGPLANFNNNKIKKIRMWEQLLKIPGNNHCCDCGSANPHWASINLGITLCIGVHRSLGVHYSKVRSLTLDDWEPEIIKVMVEMGNKIVNKIYEAQVPEDFVRATADCPGTIRESWIKAKYVDKKFVKNLPEFDSQQRTSRSSLMEIRKWSVRKIRRRPRSCDNSKKRHKFLFKSDEDVSRDRISETSEGSDHSTEAKRSSVLLFGDLDKQPLDGTIDLSSDQESTGGEGEDTVEEEDIDKLHPNLLLYKAAAAHNLPVMCEALALGADKQWINLEDRGRSPIHQAILSGSVMPCAYLILNGAKINAQDQNGKTPLHLATQEGHTAQVCLLLKHRADQHLEDDEGKVPLQMAEQKEHADIVTLLRLGRLNDEMKDSEHGLTGDSMFNDVVRDFSQLACSHPEKLQRPKAEVE</sequence>
<dbReference type="SUPFAM" id="SSF57863">
    <property type="entry name" value="ArfGap/RecO-like zinc finger"/>
    <property type="match status" value="1"/>
</dbReference>
<dbReference type="InterPro" id="IPR036770">
    <property type="entry name" value="Ankyrin_rpt-contain_sf"/>
</dbReference>
<keyword evidence="3" id="KW-0677">Repeat</keyword>
<dbReference type="Gene3D" id="1.10.220.150">
    <property type="entry name" value="Arf GTPase activating protein"/>
    <property type="match status" value="1"/>
</dbReference>
<dbReference type="SUPFAM" id="SSF50729">
    <property type="entry name" value="PH domain-like"/>
    <property type="match status" value="1"/>
</dbReference>
<dbReference type="Pfam" id="PF16746">
    <property type="entry name" value="BAR_3"/>
    <property type="match status" value="1"/>
</dbReference>
<dbReference type="FunFam" id="1.10.220.150:FF:000009">
    <property type="entry name" value="stromal membrane-associated protein 1 isoform X1"/>
    <property type="match status" value="1"/>
</dbReference>
<dbReference type="SUPFAM" id="SSF103657">
    <property type="entry name" value="BAR/IMD domain-like"/>
    <property type="match status" value="1"/>
</dbReference>
<keyword evidence="2" id="KW-0479">Metal-binding</keyword>
<dbReference type="Pfam" id="PF01412">
    <property type="entry name" value="ArfGap"/>
    <property type="match status" value="1"/>
</dbReference>
<feature type="domain" description="PH" evidence="10">
    <location>
        <begin position="241"/>
        <end position="337"/>
    </location>
</feature>
<dbReference type="PANTHER" id="PTHR23180:SF399">
    <property type="entry name" value="BLOWN FUSE, ISOFORM A-RELATED"/>
    <property type="match status" value="1"/>
</dbReference>
<protein>
    <submittedName>
        <fullName evidence="12">ArfGap, PH, Ank 2 and/or BAR 3 domain containing protein</fullName>
    </submittedName>
</protein>
<dbReference type="InterPro" id="IPR011993">
    <property type="entry name" value="PH-like_dom_sf"/>
</dbReference>
<dbReference type="InterPro" id="IPR001849">
    <property type="entry name" value="PH_domain"/>
</dbReference>
<dbReference type="PROSITE" id="PS50003">
    <property type="entry name" value="PH_DOMAIN"/>
    <property type="match status" value="1"/>
</dbReference>
<dbReference type="SMART" id="SM00105">
    <property type="entry name" value="ArfGap"/>
    <property type="match status" value="1"/>
</dbReference>
<dbReference type="PROSITE" id="PS50115">
    <property type="entry name" value="ARFGAP"/>
    <property type="match status" value="1"/>
</dbReference>
<evidence type="ECO:0000259" key="11">
    <source>
        <dbReference type="PROSITE" id="PS50115"/>
    </source>
</evidence>
<dbReference type="AlphaFoldDB" id="A0A482VSR0"/>
<dbReference type="STRING" id="1661398.A0A482VSR0"/>
<dbReference type="InterPro" id="IPR045258">
    <property type="entry name" value="ACAP1/2/3-like"/>
</dbReference>
<dbReference type="InterPro" id="IPR027267">
    <property type="entry name" value="AH/BAR_dom_sf"/>
</dbReference>
<dbReference type="Pfam" id="PF00169">
    <property type="entry name" value="PH"/>
    <property type="match status" value="1"/>
</dbReference>
<dbReference type="EMBL" id="QDEB01070820">
    <property type="protein sequence ID" value="RZC35439.1"/>
    <property type="molecule type" value="Genomic_DNA"/>
</dbReference>
<dbReference type="PANTHER" id="PTHR23180">
    <property type="entry name" value="CENTAURIN/ARF"/>
    <property type="match status" value="1"/>
</dbReference>
<evidence type="ECO:0000256" key="7">
    <source>
        <dbReference type="PROSITE-ProRule" id="PRU00023"/>
    </source>
</evidence>
<evidence type="ECO:0000256" key="8">
    <source>
        <dbReference type="PROSITE-ProRule" id="PRU00288"/>
    </source>
</evidence>
<evidence type="ECO:0000259" key="10">
    <source>
        <dbReference type="PROSITE" id="PS50003"/>
    </source>
</evidence>
<dbReference type="Gene3D" id="1.20.1270.60">
    <property type="entry name" value="Arfaptin homology (AH) domain/BAR domain"/>
    <property type="match status" value="1"/>
</dbReference>
<reference evidence="12 13" key="1">
    <citation type="submission" date="2017-03" db="EMBL/GenBank/DDBJ databases">
        <title>Genome of the blue death feigning beetle - Asbolus verrucosus.</title>
        <authorList>
            <person name="Rider S.D."/>
        </authorList>
    </citation>
    <scope>NUCLEOTIDE SEQUENCE [LARGE SCALE GENOMIC DNA]</scope>
    <source>
        <strain evidence="12">Butters</strain>
        <tissue evidence="12">Head and leg muscle</tissue>
    </source>
</reference>
<dbReference type="SUPFAM" id="SSF48403">
    <property type="entry name" value="Ankyrin repeat"/>
    <property type="match status" value="1"/>
</dbReference>
<dbReference type="CDD" id="cd07603">
    <property type="entry name" value="BAR_ACAPs"/>
    <property type="match status" value="1"/>
</dbReference>
<comment type="caution">
    <text evidence="12">The sequence shown here is derived from an EMBL/GenBank/DDBJ whole genome shotgun (WGS) entry which is preliminary data.</text>
</comment>
<feature type="repeat" description="ANK" evidence="7">
    <location>
        <begin position="677"/>
        <end position="709"/>
    </location>
</feature>
<gene>
    <name evidence="12" type="ORF">BDFB_003920</name>
</gene>
<evidence type="ECO:0000256" key="5">
    <source>
        <dbReference type="ARBA" id="ARBA00022833"/>
    </source>
</evidence>
<evidence type="ECO:0000256" key="6">
    <source>
        <dbReference type="ARBA" id="ARBA00023043"/>
    </source>
</evidence>
<evidence type="ECO:0000313" key="13">
    <source>
        <dbReference type="Proteomes" id="UP000292052"/>
    </source>
</evidence>
<evidence type="ECO:0000256" key="1">
    <source>
        <dbReference type="ARBA" id="ARBA00022468"/>
    </source>
</evidence>
<organism evidence="12 13">
    <name type="scientific">Asbolus verrucosus</name>
    <name type="common">Desert ironclad beetle</name>
    <dbReference type="NCBI Taxonomy" id="1661398"/>
    <lineage>
        <taxon>Eukaryota</taxon>
        <taxon>Metazoa</taxon>
        <taxon>Ecdysozoa</taxon>
        <taxon>Arthropoda</taxon>
        <taxon>Hexapoda</taxon>
        <taxon>Insecta</taxon>
        <taxon>Pterygota</taxon>
        <taxon>Neoptera</taxon>
        <taxon>Endopterygota</taxon>
        <taxon>Coleoptera</taxon>
        <taxon>Polyphaga</taxon>
        <taxon>Cucujiformia</taxon>
        <taxon>Tenebrionidae</taxon>
        <taxon>Pimeliinae</taxon>
        <taxon>Asbolus</taxon>
    </lineage>
</organism>
<feature type="region of interest" description="Disordered" evidence="9">
    <location>
        <begin position="351"/>
        <end position="374"/>
    </location>
</feature>
<dbReference type="PROSITE" id="PS50088">
    <property type="entry name" value="ANK_REPEAT"/>
    <property type="match status" value="2"/>
</dbReference>
<dbReference type="OrthoDB" id="10070851at2759"/>
<keyword evidence="13" id="KW-1185">Reference proteome</keyword>
<dbReference type="Proteomes" id="UP000292052">
    <property type="component" value="Unassembled WGS sequence"/>
</dbReference>
<dbReference type="GO" id="GO:0008270">
    <property type="term" value="F:zinc ion binding"/>
    <property type="evidence" value="ECO:0007669"/>
    <property type="project" value="UniProtKB-KW"/>
</dbReference>
<dbReference type="InterPro" id="IPR001164">
    <property type="entry name" value="ArfGAP_dom"/>
</dbReference>
<dbReference type="PROSITE" id="PS50297">
    <property type="entry name" value="ANK_REP_REGION"/>
    <property type="match status" value="2"/>
</dbReference>
<evidence type="ECO:0000256" key="3">
    <source>
        <dbReference type="ARBA" id="ARBA00022737"/>
    </source>
</evidence>
<name>A0A482VSR0_ASBVE</name>
<dbReference type="InterPro" id="IPR038508">
    <property type="entry name" value="ArfGAP_dom_sf"/>
</dbReference>
<dbReference type="FunFam" id="1.20.1270.60:FF:000025">
    <property type="entry name" value="arf-GAP with coiled-coil, ANK repeat and PH domain-containing protein 2"/>
    <property type="match status" value="1"/>
</dbReference>
<evidence type="ECO:0000256" key="2">
    <source>
        <dbReference type="ARBA" id="ARBA00022723"/>
    </source>
</evidence>
<feature type="domain" description="Arf-GAP" evidence="11">
    <location>
        <begin position="376"/>
        <end position="503"/>
    </location>
</feature>
<dbReference type="FunFam" id="2.30.29.30:FF:000026">
    <property type="entry name" value="Arf-GAP with coiled-coil, ANK repeat and PH domain-containing protein 2"/>
    <property type="match status" value="1"/>
</dbReference>
<proteinExistence type="predicted"/>
<keyword evidence="1" id="KW-0343">GTPase activation</keyword>
<dbReference type="InterPro" id="IPR002110">
    <property type="entry name" value="Ankyrin_rpt"/>
</dbReference>
<dbReference type="InterPro" id="IPR004148">
    <property type="entry name" value="BAR_dom"/>
</dbReference>
<evidence type="ECO:0000256" key="4">
    <source>
        <dbReference type="ARBA" id="ARBA00022771"/>
    </source>
</evidence>
<dbReference type="SMART" id="SM00233">
    <property type="entry name" value="PH"/>
    <property type="match status" value="1"/>
</dbReference>
<keyword evidence="4 8" id="KW-0863">Zinc-finger</keyword>
<dbReference type="SMART" id="SM00248">
    <property type="entry name" value="ANK"/>
    <property type="match status" value="2"/>
</dbReference>
<feature type="compositionally biased region" description="Polar residues" evidence="9">
    <location>
        <begin position="356"/>
        <end position="374"/>
    </location>
</feature>
<evidence type="ECO:0000256" key="9">
    <source>
        <dbReference type="SAM" id="MobiDB-lite"/>
    </source>
</evidence>
<feature type="repeat" description="ANK" evidence="7">
    <location>
        <begin position="644"/>
        <end position="676"/>
    </location>
</feature>
<dbReference type="Gene3D" id="2.30.29.30">
    <property type="entry name" value="Pleckstrin-homology domain (PH domain)/Phosphotyrosine-binding domain (PTB)"/>
    <property type="match status" value="1"/>
</dbReference>
<keyword evidence="5" id="KW-0862">Zinc</keyword>
<dbReference type="InterPro" id="IPR037278">
    <property type="entry name" value="ARFGAP/RecO"/>
</dbReference>
<dbReference type="Gene3D" id="1.25.40.20">
    <property type="entry name" value="Ankyrin repeat-containing domain"/>
    <property type="match status" value="1"/>
</dbReference>